<sequence length="142" mass="15848">MDEMENGNRRTVRQESPCSTEVEALQGGCASCCPLRMRVLADDESLGKSVARYGDADVEVDGGITLTEKVSNDTVRSIFGVVPITEKIKEARLKWFGPKIRWLDRVNLDVIDARLGTADAMDGSKWKTRSRKADPTTTWDKR</sequence>
<gene>
    <name evidence="1" type="primary">Necator_chrV.g19401</name>
    <name evidence="1" type="ORF">RB195_014609</name>
</gene>
<proteinExistence type="predicted"/>
<comment type="caution">
    <text evidence="1">The sequence shown here is derived from an EMBL/GenBank/DDBJ whole genome shotgun (WGS) entry which is preliminary data.</text>
</comment>
<accession>A0ABR1E194</accession>
<organism evidence="1 2">
    <name type="scientific">Necator americanus</name>
    <name type="common">Human hookworm</name>
    <dbReference type="NCBI Taxonomy" id="51031"/>
    <lineage>
        <taxon>Eukaryota</taxon>
        <taxon>Metazoa</taxon>
        <taxon>Ecdysozoa</taxon>
        <taxon>Nematoda</taxon>
        <taxon>Chromadorea</taxon>
        <taxon>Rhabditida</taxon>
        <taxon>Rhabditina</taxon>
        <taxon>Rhabditomorpha</taxon>
        <taxon>Strongyloidea</taxon>
        <taxon>Ancylostomatidae</taxon>
        <taxon>Bunostominae</taxon>
        <taxon>Necator</taxon>
    </lineage>
</organism>
<reference evidence="1 2" key="1">
    <citation type="submission" date="2023-08" db="EMBL/GenBank/DDBJ databases">
        <title>A Necator americanus chromosomal reference genome.</title>
        <authorList>
            <person name="Ilik V."/>
            <person name="Petrzelkova K.J."/>
            <person name="Pardy F."/>
            <person name="Fuh T."/>
            <person name="Niatou-Singa F.S."/>
            <person name="Gouil Q."/>
            <person name="Baker L."/>
            <person name="Ritchie M.E."/>
            <person name="Jex A.R."/>
            <person name="Gazzola D."/>
            <person name="Li H."/>
            <person name="Toshio Fujiwara R."/>
            <person name="Zhan B."/>
            <person name="Aroian R.V."/>
            <person name="Pafco B."/>
            <person name="Schwarz E.M."/>
        </authorList>
    </citation>
    <scope>NUCLEOTIDE SEQUENCE [LARGE SCALE GENOMIC DNA]</scope>
    <source>
        <strain evidence="1 2">Aroian</strain>
        <tissue evidence="1">Whole animal</tissue>
    </source>
</reference>
<evidence type="ECO:0000313" key="2">
    <source>
        <dbReference type="Proteomes" id="UP001303046"/>
    </source>
</evidence>
<name>A0ABR1E194_NECAM</name>
<dbReference type="Proteomes" id="UP001303046">
    <property type="component" value="Unassembled WGS sequence"/>
</dbReference>
<dbReference type="EMBL" id="JAVFWL010000005">
    <property type="protein sequence ID" value="KAK6756303.1"/>
    <property type="molecule type" value="Genomic_DNA"/>
</dbReference>
<evidence type="ECO:0000313" key="1">
    <source>
        <dbReference type="EMBL" id="KAK6756303.1"/>
    </source>
</evidence>
<protein>
    <submittedName>
        <fullName evidence="1">Uncharacterized protein</fullName>
    </submittedName>
</protein>
<keyword evidence="2" id="KW-1185">Reference proteome</keyword>